<reference evidence="3" key="1">
    <citation type="submission" date="2017-06" db="EMBL/GenBank/DDBJ databases">
        <authorList>
            <person name="Varghese N."/>
            <person name="Submissions S."/>
        </authorList>
    </citation>
    <scope>NUCLEOTIDE SEQUENCE [LARGE SCALE GENOMIC DNA]</scope>
    <source>
        <strain evidence="3">CIP 108523</strain>
    </source>
</reference>
<evidence type="ECO:0000313" key="2">
    <source>
        <dbReference type="EMBL" id="SNS98348.1"/>
    </source>
</evidence>
<evidence type="ECO:0000256" key="1">
    <source>
        <dbReference type="SAM" id="Phobius"/>
    </source>
</evidence>
<keyword evidence="3" id="KW-1185">Reference proteome</keyword>
<feature type="transmembrane region" description="Helical" evidence="1">
    <location>
        <begin position="92"/>
        <end position="111"/>
    </location>
</feature>
<sequence length="140" mass="15381">MISVCCQAPTTPGVSCMGDPRLLQIAWLARIALALLFIWHGLVPKILWLSPDELAMIQAHGLPAPEWIARIAGLVEITLGLLLLWRRQRWPLLLAGALLIGLLLDVALFSPHLLIQAFNPVSTNLAALALCWVAWRAQTP</sequence>
<accession>A0A239IYQ9</accession>
<feature type="transmembrane region" description="Helical" evidence="1">
    <location>
        <begin position="27"/>
        <end position="47"/>
    </location>
</feature>
<dbReference type="Pfam" id="PF13781">
    <property type="entry name" value="DoxX_3"/>
    <property type="match status" value="1"/>
</dbReference>
<organism evidence="2 3">
    <name type="scientific">Pseudomonas segetis</name>
    <dbReference type="NCBI Taxonomy" id="298908"/>
    <lineage>
        <taxon>Bacteria</taxon>
        <taxon>Pseudomonadati</taxon>
        <taxon>Pseudomonadota</taxon>
        <taxon>Gammaproteobacteria</taxon>
        <taxon>Pseudomonadales</taxon>
        <taxon>Pseudomonadaceae</taxon>
        <taxon>Pseudomonas</taxon>
    </lineage>
</organism>
<keyword evidence="1" id="KW-1133">Transmembrane helix</keyword>
<dbReference type="InterPro" id="IPR025695">
    <property type="entry name" value="DoxX-like"/>
</dbReference>
<proteinExistence type="predicted"/>
<dbReference type="EMBL" id="FZOG01000007">
    <property type="protein sequence ID" value="SNS98348.1"/>
    <property type="molecule type" value="Genomic_DNA"/>
</dbReference>
<feature type="transmembrane region" description="Helical" evidence="1">
    <location>
        <begin position="117"/>
        <end position="135"/>
    </location>
</feature>
<evidence type="ECO:0000313" key="3">
    <source>
        <dbReference type="Proteomes" id="UP000242915"/>
    </source>
</evidence>
<keyword evidence="1" id="KW-0472">Membrane</keyword>
<name>A0A239IYQ9_9PSED</name>
<dbReference type="Proteomes" id="UP000242915">
    <property type="component" value="Unassembled WGS sequence"/>
</dbReference>
<feature type="transmembrane region" description="Helical" evidence="1">
    <location>
        <begin position="67"/>
        <end position="85"/>
    </location>
</feature>
<keyword evidence="1" id="KW-0812">Transmembrane</keyword>
<protein>
    <submittedName>
        <fullName evidence="2">DoxX-like family protein</fullName>
    </submittedName>
</protein>
<dbReference type="AlphaFoldDB" id="A0A239IYQ9"/>
<gene>
    <name evidence="2" type="ORF">SAMN05216255_4078</name>
</gene>